<evidence type="ECO:0000313" key="2">
    <source>
        <dbReference type="Proteomes" id="UP000620124"/>
    </source>
</evidence>
<dbReference type="AlphaFoldDB" id="A0A8H6Z3F4"/>
<protein>
    <submittedName>
        <fullName evidence="1">Uncharacterized protein</fullName>
    </submittedName>
</protein>
<comment type="caution">
    <text evidence="1">The sequence shown here is derived from an EMBL/GenBank/DDBJ whole genome shotgun (WGS) entry which is preliminary data.</text>
</comment>
<name>A0A8H6Z3F4_9AGAR</name>
<reference evidence="1" key="1">
    <citation type="submission" date="2020-05" db="EMBL/GenBank/DDBJ databases">
        <title>Mycena genomes resolve the evolution of fungal bioluminescence.</title>
        <authorList>
            <person name="Tsai I.J."/>
        </authorList>
    </citation>
    <scope>NUCLEOTIDE SEQUENCE</scope>
    <source>
        <strain evidence="1">CCC161011</strain>
    </source>
</reference>
<proteinExistence type="predicted"/>
<evidence type="ECO:0000313" key="1">
    <source>
        <dbReference type="EMBL" id="KAF7371588.1"/>
    </source>
</evidence>
<gene>
    <name evidence="1" type="ORF">MVEN_00014200</name>
</gene>
<dbReference type="Proteomes" id="UP000620124">
    <property type="component" value="Unassembled WGS sequence"/>
</dbReference>
<keyword evidence="2" id="KW-1185">Reference proteome</keyword>
<sequence length="245" mass="28027">MPQFHAADVEAPIFPGPILPDNNPPSAQAILALAHPFTVWNLYRVVHDNVHFEHTTYGYFNAVLNTILPTERGYQIEVQYPLRRSIGHQYGSSHSSIGGEYRSRTVRGQETNIKYPDFMVTKTFPMPLDSPRRKHILTIIEIKVDSKDLEVVSEDPPRSTLAGAQTQLERYIDRIMRTQSISCEVPFVAYLVYGRFYQRVTVNTVQPFGGNWDQPEWIFVRPSPGHTPFLDILSQISATHWNMVS</sequence>
<organism evidence="1 2">
    <name type="scientific">Mycena venus</name>
    <dbReference type="NCBI Taxonomy" id="2733690"/>
    <lineage>
        <taxon>Eukaryota</taxon>
        <taxon>Fungi</taxon>
        <taxon>Dikarya</taxon>
        <taxon>Basidiomycota</taxon>
        <taxon>Agaricomycotina</taxon>
        <taxon>Agaricomycetes</taxon>
        <taxon>Agaricomycetidae</taxon>
        <taxon>Agaricales</taxon>
        <taxon>Marasmiineae</taxon>
        <taxon>Mycenaceae</taxon>
        <taxon>Mycena</taxon>
    </lineage>
</organism>
<dbReference type="OrthoDB" id="2847576at2759"/>
<accession>A0A8H6Z3F4</accession>
<dbReference type="EMBL" id="JACAZI010000001">
    <property type="protein sequence ID" value="KAF7371588.1"/>
    <property type="molecule type" value="Genomic_DNA"/>
</dbReference>